<organism evidence="2 3">
    <name type="scientific">Pleuronectes platessa</name>
    <name type="common">European plaice</name>
    <dbReference type="NCBI Taxonomy" id="8262"/>
    <lineage>
        <taxon>Eukaryota</taxon>
        <taxon>Metazoa</taxon>
        <taxon>Chordata</taxon>
        <taxon>Craniata</taxon>
        <taxon>Vertebrata</taxon>
        <taxon>Euteleostomi</taxon>
        <taxon>Actinopterygii</taxon>
        <taxon>Neopterygii</taxon>
        <taxon>Teleostei</taxon>
        <taxon>Neoteleostei</taxon>
        <taxon>Acanthomorphata</taxon>
        <taxon>Carangaria</taxon>
        <taxon>Pleuronectiformes</taxon>
        <taxon>Pleuronectoidei</taxon>
        <taxon>Pleuronectidae</taxon>
        <taxon>Pleuronectes</taxon>
    </lineage>
</organism>
<reference evidence="2" key="1">
    <citation type="submission" date="2020-03" db="EMBL/GenBank/DDBJ databases">
        <authorList>
            <person name="Weist P."/>
        </authorList>
    </citation>
    <scope>NUCLEOTIDE SEQUENCE</scope>
</reference>
<feature type="region of interest" description="Disordered" evidence="1">
    <location>
        <begin position="71"/>
        <end position="90"/>
    </location>
</feature>
<protein>
    <submittedName>
        <fullName evidence="2">Uncharacterized protein</fullName>
    </submittedName>
</protein>
<name>A0A9N7VVP3_PLEPL</name>
<dbReference type="Proteomes" id="UP001153269">
    <property type="component" value="Unassembled WGS sequence"/>
</dbReference>
<dbReference type="AlphaFoldDB" id="A0A9N7VVP3"/>
<accession>A0A9N7VVP3</accession>
<evidence type="ECO:0000313" key="3">
    <source>
        <dbReference type="Proteomes" id="UP001153269"/>
    </source>
</evidence>
<feature type="compositionally biased region" description="Basic and acidic residues" evidence="1">
    <location>
        <begin position="77"/>
        <end position="90"/>
    </location>
</feature>
<sequence length="116" mass="12984">MSSSSSLLGLLATYIKVYHTYCVEPSLEVLQYPVNAWREEEAAEDMENSVTLLHHRPSTTGMWLPSISQTASLSDTQGERKTDGGAGRDRERFVEHDFRVCLSDFMKSALLRGSQA</sequence>
<evidence type="ECO:0000256" key="1">
    <source>
        <dbReference type="SAM" id="MobiDB-lite"/>
    </source>
</evidence>
<evidence type="ECO:0000313" key="2">
    <source>
        <dbReference type="EMBL" id="CAB1456624.1"/>
    </source>
</evidence>
<keyword evidence="3" id="KW-1185">Reference proteome</keyword>
<proteinExistence type="predicted"/>
<comment type="caution">
    <text evidence="2">The sequence shown here is derived from an EMBL/GenBank/DDBJ whole genome shotgun (WGS) entry which is preliminary data.</text>
</comment>
<dbReference type="EMBL" id="CADEAL010004305">
    <property type="protein sequence ID" value="CAB1456624.1"/>
    <property type="molecule type" value="Genomic_DNA"/>
</dbReference>
<gene>
    <name evidence="2" type="ORF">PLEPLA_LOCUS44409</name>
</gene>